<feature type="region of interest" description="Disordered" evidence="1">
    <location>
        <begin position="1"/>
        <end position="56"/>
    </location>
</feature>
<evidence type="ECO:0000256" key="1">
    <source>
        <dbReference type="SAM" id="MobiDB-lite"/>
    </source>
</evidence>
<dbReference type="InterPro" id="IPR001810">
    <property type="entry name" value="F-box_dom"/>
</dbReference>
<dbReference type="InterPro" id="IPR036047">
    <property type="entry name" value="F-box-like_dom_sf"/>
</dbReference>
<protein>
    <submittedName>
        <fullName evidence="3">F-box family protein</fullName>
    </submittedName>
</protein>
<dbReference type="Proteomes" id="UP000250235">
    <property type="component" value="Unassembled WGS sequence"/>
</dbReference>
<dbReference type="AlphaFoldDB" id="A0A2Z7DIR9"/>
<dbReference type="Pfam" id="PF12937">
    <property type="entry name" value="F-box-like"/>
    <property type="match status" value="1"/>
</dbReference>
<evidence type="ECO:0000313" key="3">
    <source>
        <dbReference type="EMBL" id="KZV57893.1"/>
    </source>
</evidence>
<dbReference type="Gene3D" id="1.20.1280.50">
    <property type="match status" value="1"/>
</dbReference>
<sequence length="125" mass="13938">MDEHGKKKARIEEAEDRPSSFRQPRPPWHLFDGTDGVTDGGIQDSGARAWKKGGGEEEELDPLEVFGSGIMMLIVRQLDARSVALSRLVCRAWHSLASSDRIWGPKVPFFVPFALHSDFLLFASS</sequence>
<evidence type="ECO:0000259" key="2">
    <source>
        <dbReference type="Pfam" id="PF12937"/>
    </source>
</evidence>
<organism evidence="3 4">
    <name type="scientific">Dorcoceras hygrometricum</name>
    <dbReference type="NCBI Taxonomy" id="472368"/>
    <lineage>
        <taxon>Eukaryota</taxon>
        <taxon>Viridiplantae</taxon>
        <taxon>Streptophyta</taxon>
        <taxon>Embryophyta</taxon>
        <taxon>Tracheophyta</taxon>
        <taxon>Spermatophyta</taxon>
        <taxon>Magnoliopsida</taxon>
        <taxon>eudicotyledons</taxon>
        <taxon>Gunneridae</taxon>
        <taxon>Pentapetalae</taxon>
        <taxon>asterids</taxon>
        <taxon>lamiids</taxon>
        <taxon>Lamiales</taxon>
        <taxon>Gesneriaceae</taxon>
        <taxon>Didymocarpoideae</taxon>
        <taxon>Trichosporeae</taxon>
        <taxon>Loxocarpinae</taxon>
        <taxon>Dorcoceras</taxon>
    </lineage>
</organism>
<gene>
    <name evidence="3" type="ORF">F511_03462</name>
</gene>
<reference evidence="3 4" key="1">
    <citation type="journal article" date="2015" name="Proc. Natl. Acad. Sci. U.S.A.">
        <title>The resurrection genome of Boea hygrometrica: A blueprint for survival of dehydration.</title>
        <authorList>
            <person name="Xiao L."/>
            <person name="Yang G."/>
            <person name="Zhang L."/>
            <person name="Yang X."/>
            <person name="Zhao S."/>
            <person name="Ji Z."/>
            <person name="Zhou Q."/>
            <person name="Hu M."/>
            <person name="Wang Y."/>
            <person name="Chen M."/>
            <person name="Xu Y."/>
            <person name="Jin H."/>
            <person name="Xiao X."/>
            <person name="Hu G."/>
            <person name="Bao F."/>
            <person name="Hu Y."/>
            <person name="Wan P."/>
            <person name="Li L."/>
            <person name="Deng X."/>
            <person name="Kuang T."/>
            <person name="Xiang C."/>
            <person name="Zhu J.K."/>
            <person name="Oliver M.J."/>
            <person name="He Y."/>
        </authorList>
    </citation>
    <scope>NUCLEOTIDE SEQUENCE [LARGE SCALE GENOMIC DNA]</scope>
    <source>
        <strain evidence="4">cv. XS01</strain>
    </source>
</reference>
<feature type="domain" description="F-box" evidence="2">
    <location>
        <begin position="70"/>
        <end position="103"/>
    </location>
</feature>
<proteinExistence type="predicted"/>
<keyword evidence="4" id="KW-1185">Reference proteome</keyword>
<dbReference type="SUPFAM" id="SSF81383">
    <property type="entry name" value="F-box domain"/>
    <property type="match status" value="1"/>
</dbReference>
<accession>A0A2Z7DIR9</accession>
<feature type="compositionally biased region" description="Basic and acidic residues" evidence="1">
    <location>
        <begin position="1"/>
        <end position="19"/>
    </location>
</feature>
<evidence type="ECO:0000313" key="4">
    <source>
        <dbReference type="Proteomes" id="UP000250235"/>
    </source>
</evidence>
<name>A0A2Z7DIR9_9LAMI</name>
<dbReference type="OrthoDB" id="1743998at2759"/>
<dbReference type="EMBL" id="KQ987245">
    <property type="protein sequence ID" value="KZV57893.1"/>
    <property type="molecule type" value="Genomic_DNA"/>
</dbReference>
<dbReference type="PANTHER" id="PTHR48218">
    <property type="entry name" value="F-BOX DOMAIN CONTAINING PROTEIN"/>
    <property type="match status" value="1"/>
</dbReference>
<dbReference type="PANTHER" id="PTHR48218:SF3">
    <property type="entry name" value="OS07G0170800 PROTEIN"/>
    <property type="match status" value="1"/>
</dbReference>